<organism evidence="6 7">
    <name type="scientific">Folsomia candida</name>
    <name type="common">Springtail</name>
    <dbReference type="NCBI Taxonomy" id="158441"/>
    <lineage>
        <taxon>Eukaryota</taxon>
        <taxon>Metazoa</taxon>
        <taxon>Ecdysozoa</taxon>
        <taxon>Arthropoda</taxon>
        <taxon>Hexapoda</taxon>
        <taxon>Collembola</taxon>
        <taxon>Entomobryomorpha</taxon>
        <taxon>Isotomoidea</taxon>
        <taxon>Isotomidae</taxon>
        <taxon>Proisotominae</taxon>
        <taxon>Folsomia</taxon>
    </lineage>
</organism>
<evidence type="ECO:0000313" key="7">
    <source>
        <dbReference type="Proteomes" id="UP000198287"/>
    </source>
</evidence>
<evidence type="ECO:0000256" key="5">
    <source>
        <dbReference type="SAM" id="SignalP"/>
    </source>
</evidence>
<evidence type="ECO:0000256" key="4">
    <source>
        <dbReference type="ARBA" id="ARBA00023288"/>
    </source>
</evidence>
<protein>
    <recommendedName>
        <fullName evidence="8">Protein quiver</fullName>
    </recommendedName>
</protein>
<feature type="chain" id="PRO_5012466160" description="Protein quiver" evidence="5">
    <location>
        <begin position="26"/>
        <end position="182"/>
    </location>
</feature>
<comment type="subcellular location">
    <subcellularLocation>
        <location evidence="1">Membrane</location>
        <topology evidence="1">Lipid-anchor</topology>
        <topology evidence="1">GPI-anchor</topology>
    </subcellularLocation>
</comment>
<proteinExistence type="predicted"/>
<evidence type="ECO:0000256" key="1">
    <source>
        <dbReference type="ARBA" id="ARBA00004589"/>
    </source>
</evidence>
<keyword evidence="7" id="KW-1185">Reference proteome</keyword>
<accession>A0A226E793</accession>
<dbReference type="AlphaFoldDB" id="A0A226E793"/>
<sequence length="182" mass="19509">MTFSHLTTVVLAVTFAFVVIPSTEALKCYNCFFLQGSNSSISTPQCESNTKNLTSMNCGTRTAEEFLTVTASPSYSRNSVLAVKTLCGTGKGTSNGKKVVLRTCIPLAESTHDGKCNKYYDWTITFPNGTTFLRFPANGTNALETCLCSKDDCNGQNNANGLHSGVAVAVLGTFLVALRTLY</sequence>
<dbReference type="GO" id="GO:0098552">
    <property type="term" value="C:side of membrane"/>
    <property type="evidence" value="ECO:0007669"/>
    <property type="project" value="UniProtKB-KW"/>
</dbReference>
<gene>
    <name evidence="6" type="ORF">Fcan01_10674</name>
</gene>
<name>A0A226E793_FOLCA</name>
<keyword evidence="2" id="KW-0336">GPI-anchor</keyword>
<dbReference type="InterPro" id="IPR050975">
    <property type="entry name" value="Sleep_regulator"/>
</dbReference>
<dbReference type="EMBL" id="LNIX01000005">
    <property type="protein sequence ID" value="OXA53465.1"/>
    <property type="molecule type" value="Genomic_DNA"/>
</dbReference>
<dbReference type="Proteomes" id="UP000198287">
    <property type="component" value="Unassembled WGS sequence"/>
</dbReference>
<keyword evidence="3 5" id="KW-0732">Signal</keyword>
<keyword evidence="2" id="KW-0472">Membrane</keyword>
<evidence type="ECO:0000256" key="2">
    <source>
        <dbReference type="ARBA" id="ARBA00022622"/>
    </source>
</evidence>
<dbReference type="PANTHER" id="PTHR33562">
    <property type="entry name" value="ATILLA, ISOFORM B-RELATED-RELATED"/>
    <property type="match status" value="1"/>
</dbReference>
<comment type="caution">
    <text evidence="6">The sequence shown here is derived from an EMBL/GenBank/DDBJ whole genome shotgun (WGS) entry which is preliminary data.</text>
</comment>
<evidence type="ECO:0000256" key="3">
    <source>
        <dbReference type="ARBA" id="ARBA00022729"/>
    </source>
</evidence>
<feature type="signal peptide" evidence="5">
    <location>
        <begin position="1"/>
        <end position="25"/>
    </location>
</feature>
<evidence type="ECO:0000313" key="6">
    <source>
        <dbReference type="EMBL" id="OXA53465.1"/>
    </source>
</evidence>
<reference evidence="6 7" key="1">
    <citation type="submission" date="2015-12" db="EMBL/GenBank/DDBJ databases">
        <title>The genome of Folsomia candida.</title>
        <authorList>
            <person name="Faddeeva A."/>
            <person name="Derks M.F."/>
            <person name="Anvar Y."/>
            <person name="Smit S."/>
            <person name="Van Straalen N."/>
            <person name="Roelofs D."/>
        </authorList>
    </citation>
    <scope>NUCLEOTIDE SEQUENCE [LARGE SCALE GENOMIC DNA]</scope>
    <source>
        <strain evidence="6 7">VU population</strain>
        <tissue evidence="6">Whole body</tissue>
    </source>
</reference>
<evidence type="ECO:0008006" key="8">
    <source>
        <dbReference type="Google" id="ProtNLM"/>
    </source>
</evidence>
<keyword evidence="4" id="KW-0449">Lipoprotein</keyword>
<keyword evidence="2" id="KW-0325">Glycoprotein</keyword>